<evidence type="ECO:0000313" key="1">
    <source>
        <dbReference type="EMBL" id="TBW49841.1"/>
    </source>
</evidence>
<reference evidence="1 2" key="1">
    <citation type="submission" date="2019-02" db="EMBL/GenBank/DDBJ databases">
        <title>Marinobacter halodurans sp. nov., a marine bacterium isolated from sea tidal flat.</title>
        <authorList>
            <person name="Yoo Y."/>
            <person name="Lee D.W."/>
            <person name="Kim B.S."/>
            <person name="Kim J.-J."/>
        </authorList>
    </citation>
    <scope>NUCLEOTIDE SEQUENCE [LARGE SCALE GENOMIC DNA]</scope>
    <source>
        <strain evidence="1 2">YJ-S3-2</strain>
    </source>
</reference>
<evidence type="ECO:0008006" key="3">
    <source>
        <dbReference type="Google" id="ProtNLM"/>
    </source>
</evidence>
<protein>
    <recommendedName>
        <fullName evidence="3">DUF1835 domain-containing protein</fullName>
    </recommendedName>
</protein>
<name>A0ABY1ZFP9_9GAMM</name>
<dbReference type="EMBL" id="SJDL01000038">
    <property type="protein sequence ID" value="TBW49841.1"/>
    <property type="molecule type" value="Genomic_DNA"/>
</dbReference>
<comment type="caution">
    <text evidence="1">The sequence shown here is derived from an EMBL/GenBank/DDBJ whole genome shotgun (WGS) entry which is preliminary data.</text>
</comment>
<organism evidence="1 2">
    <name type="scientific">Marinobacter halodurans</name>
    <dbReference type="NCBI Taxonomy" id="2528979"/>
    <lineage>
        <taxon>Bacteria</taxon>
        <taxon>Pseudomonadati</taxon>
        <taxon>Pseudomonadota</taxon>
        <taxon>Gammaproteobacteria</taxon>
        <taxon>Pseudomonadales</taxon>
        <taxon>Marinobacteraceae</taxon>
        <taxon>Marinobacter</taxon>
    </lineage>
</organism>
<gene>
    <name evidence="1" type="ORF">EZI54_19205</name>
</gene>
<dbReference type="RefSeq" id="WP_131483498.1">
    <property type="nucleotide sequence ID" value="NZ_SJDL01000038.1"/>
</dbReference>
<keyword evidence="2" id="KW-1185">Reference proteome</keyword>
<accession>A0ABY1ZFP9</accession>
<dbReference type="Proteomes" id="UP000313645">
    <property type="component" value="Unassembled WGS sequence"/>
</dbReference>
<evidence type="ECO:0000313" key="2">
    <source>
        <dbReference type="Proteomes" id="UP000313645"/>
    </source>
</evidence>
<proteinExistence type="predicted"/>
<sequence length="325" mass="36422">MAERILNITNGDCAVEVLTRAGQPGDWLPWRDILHEGPVPDGLDLTGLSVLRARFISERGWAPLEQADFEVRDAWLAQCGEYDRIRLWFEHDLYDQLQLLQILDWLAAHPPSVPVTLLTLDDYLGTASPELVERYLEAERPVSAAQLGLAQVAWAAFRADTPERWAGLLDADTGALPFFDGAVRRLLEEYPQPHTGLSRTAYHALSLIGQGEDTFGPLFGEVQNTEERRFMGDLGFRWLLHNLSDGEEPLLVTDSELPAWQVDPAQRFQLTAKGRLVLAGQASAGDLMIRNRWIGGVHLRPDRFWEWDAATGRLQASTLRPAPVS</sequence>